<evidence type="ECO:0000313" key="3">
    <source>
        <dbReference type="Proteomes" id="UP000680750"/>
    </source>
</evidence>
<dbReference type="KEGG" id="aser:Asera_60420"/>
<dbReference type="PROSITE" id="PS51257">
    <property type="entry name" value="PROKAR_LIPOPROTEIN"/>
    <property type="match status" value="1"/>
</dbReference>
<dbReference type="RefSeq" id="WP_157035250.1">
    <property type="nucleotide sequence ID" value="NZ_AP023354.1"/>
</dbReference>
<gene>
    <name evidence="2" type="ORF">Asera_60420</name>
</gene>
<name>A0A810L8S3_9ACTN</name>
<accession>A0A810L8S3</accession>
<proteinExistence type="predicted"/>
<keyword evidence="1" id="KW-0472">Membrane</keyword>
<feature type="transmembrane region" description="Helical" evidence="1">
    <location>
        <begin position="20"/>
        <end position="43"/>
    </location>
</feature>
<evidence type="ECO:0000256" key="1">
    <source>
        <dbReference type="SAM" id="Phobius"/>
    </source>
</evidence>
<evidence type="ECO:0000313" key="2">
    <source>
        <dbReference type="EMBL" id="BCJ31934.1"/>
    </source>
</evidence>
<protein>
    <submittedName>
        <fullName evidence="2">Uncharacterized protein</fullName>
    </submittedName>
</protein>
<keyword evidence="1" id="KW-0812">Transmembrane</keyword>
<keyword evidence="3" id="KW-1185">Reference proteome</keyword>
<keyword evidence="1" id="KW-1133">Transmembrane helix</keyword>
<dbReference type="AlphaFoldDB" id="A0A810L8S3"/>
<dbReference type="EMBL" id="AP023354">
    <property type="protein sequence ID" value="BCJ31934.1"/>
    <property type="molecule type" value="Genomic_DNA"/>
</dbReference>
<reference evidence="2" key="1">
    <citation type="submission" date="2020-08" db="EMBL/GenBank/DDBJ databases">
        <title>Whole genome shotgun sequence of Actinocatenispora sera NBRC 101916.</title>
        <authorList>
            <person name="Komaki H."/>
            <person name="Tamura T."/>
        </authorList>
    </citation>
    <scope>NUCLEOTIDE SEQUENCE</scope>
    <source>
        <strain evidence="2">NBRC 101916</strain>
    </source>
</reference>
<organism evidence="2 3">
    <name type="scientific">Actinocatenispora sera</name>
    <dbReference type="NCBI Taxonomy" id="390989"/>
    <lineage>
        <taxon>Bacteria</taxon>
        <taxon>Bacillati</taxon>
        <taxon>Actinomycetota</taxon>
        <taxon>Actinomycetes</taxon>
        <taxon>Micromonosporales</taxon>
        <taxon>Micromonosporaceae</taxon>
        <taxon>Actinocatenispora</taxon>
    </lineage>
</organism>
<dbReference type="Proteomes" id="UP000680750">
    <property type="component" value="Chromosome"/>
</dbReference>
<sequence length="49" mass="5233">MSVTAARCALSMQTNWPATVAILGCALLAFIALLVNPWALICWTSALRV</sequence>